<evidence type="ECO:0000313" key="2">
    <source>
        <dbReference type="Proteomes" id="UP001283361"/>
    </source>
</evidence>
<dbReference type="Proteomes" id="UP001283361">
    <property type="component" value="Unassembled WGS sequence"/>
</dbReference>
<comment type="caution">
    <text evidence="1">The sequence shown here is derived from an EMBL/GenBank/DDBJ whole genome shotgun (WGS) entry which is preliminary data.</text>
</comment>
<accession>A0AAE1DYJ1</accession>
<proteinExistence type="predicted"/>
<organism evidence="1 2">
    <name type="scientific">Elysia crispata</name>
    <name type="common">lettuce slug</name>
    <dbReference type="NCBI Taxonomy" id="231223"/>
    <lineage>
        <taxon>Eukaryota</taxon>
        <taxon>Metazoa</taxon>
        <taxon>Spiralia</taxon>
        <taxon>Lophotrochozoa</taxon>
        <taxon>Mollusca</taxon>
        <taxon>Gastropoda</taxon>
        <taxon>Heterobranchia</taxon>
        <taxon>Euthyneura</taxon>
        <taxon>Panpulmonata</taxon>
        <taxon>Sacoglossa</taxon>
        <taxon>Placobranchoidea</taxon>
        <taxon>Plakobranchidae</taxon>
        <taxon>Elysia</taxon>
    </lineage>
</organism>
<name>A0AAE1DYJ1_9GAST</name>
<dbReference type="EMBL" id="JAWDGP010001864">
    <property type="protein sequence ID" value="KAK3787442.1"/>
    <property type="molecule type" value="Genomic_DNA"/>
</dbReference>
<sequence>MTRTLDRSLAFKVPDAWTLTRFSQCPGQDNNLVFPSTSGLIPLHFHYCDDLFVLPWWLGEACHQAVNALYQQSAALKSCLDPRTSLLLLSIETSQRPLQPNLSGHRPNGIP</sequence>
<evidence type="ECO:0000313" key="1">
    <source>
        <dbReference type="EMBL" id="KAK3787442.1"/>
    </source>
</evidence>
<dbReference type="AlphaFoldDB" id="A0AAE1DYJ1"/>
<reference evidence="1" key="1">
    <citation type="journal article" date="2023" name="G3 (Bethesda)">
        <title>A reference genome for the long-term kleptoplast-retaining sea slug Elysia crispata morphotype clarki.</title>
        <authorList>
            <person name="Eastman K.E."/>
            <person name="Pendleton A.L."/>
            <person name="Shaikh M.A."/>
            <person name="Suttiyut T."/>
            <person name="Ogas R."/>
            <person name="Tomko P."/>
            <person name="Gavelis G."/>
            <person name="Widhalm J.R."/>
            <person name="Wisecaver J.H."/>
        </authorList>
    </citation>
    <scope>NUCLEOTIDE SEQUENCE</scope>
    <source>
        <strain evidence="1">ECLA1</strain>
    </source>
</reference>
<keyword evidence="2" id="KW-1185">Reference proteome</keyword>
<protein>
    <submittedName>
        <fullName evidence="1">Uncharacterized protein</fullName>
    </submittedName>
</protein>
<gene>
    <name evidence="1" type="ORF">RRG08_025709</name>
</gene>